<sequence>MKKYYDDRHQLNMEISDAEDGSMHIKLHQPTGIKEITVTEATGKEIIEINRIEYNDNHRETRRHVSLEAYDPYGALVKDNADPLQEVINKEEMDQLHQSISQLTPAQQKLLMNKFWDGMKQIDIAKDEGVSKMAITKRLQTIKRRLKKILQK</sequence>
<keyword evidence="3" id="KW-0238">DNA-binding</keyword>
<keyword evidence="2" id="KW-0731">Sigma factor</keyword>
<dbReference type="Proteomes" id="UP000051445">
    <property type="component" value="Unassembled WGS sequence"/>
</dbReference>
<dbReference type="InterPro" id="IPR014284">
    <property type="entry name" value="RNA_pol_sigma-70_dom"/>
</dbReference>
<dbReference type="InterPro" id="IPR013249">
    <property type="entry name" value="RNA_pol_sigma70_r4_t2"/>
</dbReference>
<dbReference type="NCBIfam" id="TIGR02937">
    <property type="entry name" value="sigma70-ECF"/>
    <property type="match status" value="1"/>
</dbReference>
<keyword evidence="4" id="KW-0804">Transcription</keyword>
<proteinExistence type="predicted"/>
<dbReference type="GO" id="GO:0006352">
    <property type="term" value="P:DNA-templated transcription initiation"/>
    <property type="evidence" value="ECO:0007669"/>
    <property type="project" value="InterPro"/>
</dbReference>
<dbReference type="OrthoDB" id="9816227at2"/>
<dbReference type="STRING" id="1423746.FD27_GL000159"/>
<dbReference type="EMBL" id="AZER01000009">
    <property type="protein sequence ID" value="KRL28334.1"/>
    <property type="molecule type" value="Genomic_DNA"/>
</dbReference>
<dbReference type="Pfam" id="PF08281">
    <property type="entry name" value="Sigma70_r4_2"/>
    <property type="match status" value="1"/>
</dbReference>
<feature type="domain" description="RNA polymerase sigma factor 70 region 4 type 2" evidence="5">
    <location>
        <begin position="94"/>
        <end position="146"/>
    </location>
</feature>
<name>A0A0R1P762_9LACO</name>
<dbReference type="InterPro" id="IPR036388">
    <property type="entry name" value="WH-like_DNA-bd_sf"/>
</dbReference>
<dbReference type="RefSeq" id="WP_057748695.1">
    <property type="nucleotide sequence ID" value="NZ_AZER01000009.1"/>
</dbReference>
<dbReference type="GO" id="GO:0016987">
    <property type="term" value="F:sigma factor activity"/>
    <property type="evidence" value="ECO:0007669"/>
    <property type="project" value="UniProtKB-KW"/>
</dbReference>
<evidence type="ECO:0000256" key="1">
    <source>
        <dbReference type="ARBA" id="ARBA00023015"/>
    </source>
</evidence>
<dbReference type="SUPFAM" id="SSF88659">
    <property type="entry name" value="Sigma3 and sigma4 domains of RNA polymerase sigma factors"/>
    <property type="match status" value="1"/>
</dbReference>
<dbReference type="PANTHER" id="PTHR30385">
    <property type="entry name" value="SIGMA FACTOR F FLAGELLAR"/>
    <property type="match status" value="1"/>
</dbReference>
<dbReference type="AlphaFoldDB" id="A0A0R1P762"/>
<evidence type="ECO:0000256" key="2">
    <source>
        <dbReference type="ARBA" id="ARBA00023082"/>
    </source>
</evidence>
<dbReference type="Gene3D" id="1.10.10.10">
    <property type="entry name" value="Winged helix-like DNA-binding domain superfamily/Winged helix DNA-binding domain"/>
    <property type="match status" value="1"/>
</dbReference>
<evidence type="ECO:0000259" key="5">
    <source>
        <dbReference type="Pfam" id="PF08281"/>
    </source>
</evidence>
<evidence type="ECO:0000256" key="3">
    <source>
        <dbReference type="ARBA" id="ARBA00023125"/>
    </source>
</evidence>
<evidence type="ECO:0000313" key="7">
    <source>
        <dbReference type="Proteomes" id="UP000051445"/>
    </source>
</evidence>
<dbReference type="GO" id="GO:0003677">
    <property type="term" value="F:DNA binding"/>
    <property type="evidence" value="ECO:0007669"/>
    <property type="project" value="UniProtKB-KW"/>
</dbReference>
<keyword evidence="7" id="KW-1185">Reference proteome</keyword>
<organism evidence="6 7">
    <name type="scientific">Limosilactobacillus frumenti DSM 13145</name>
    <dbReference type="NCBI Taxonomy" id="1423746"/>
    <lineage>
        <taxon>Bacteria</taxon>
        <taxon>Bacillati</taxon>
        <taxon>Bacillota</taxon>
        <taxon>Bacilli</taxon>
        <taxon>Lactobacillales</taxon>
        <taxon>Lactobacillaceae</taxon>
        <taxon>Limosilactobacillus</taxon>
    </lineage>
</organism>
<evidence type="ECO:0000313" key="6">
    <source>
        <dbReference type="EMBL" id="KRL28334.1"/>
    </source>
</evidence>
<reference evidence="6 7" key="1">
    <citation type="journal article" date="2015" name="Genome Announc.">
        <title>Expanding the biotechnology potential of lactobacilli through comparative genomics of 213 strains and associated genera.</title>
        <authorList>
            <person name="Sun Z."/>
            <person name="Harris H.M."/>
            <person name="McCann A."/>
            <person name="Guo C."/>
            <person name="Argimon S."/>
            <person name="Zhang W."/>
            <person name="Yang X."/>
            <person name="Jeffery I.B."/>
            <person name="Cooney J.C."/>
            <person name="Kagawa T.F."/>
            <person name="Liu W."/>
            <person name="Song Y."/>
            <person name="Salvetti E."/>
            <person name="Wrobel A."/>
            <person name="Rasinkangas P."/>
            <person name="Parkhill J."/>
            <person name="Rea M.C."/>
            <person name="O'Sullivan O."/>
            <person name="Ritari J."/>
            <person name="Douillard F.P."/>
            <person name="Paul Ross R."/>
            <person name="Yang R."/>
            <person name="Briner A.E."/>
            <person name="Felis G.E."/>
            <person name="de Vos W.M."/>
            <person name="Barrangou R."/>
            <person name="Klaenhammer T.R."/>
            <person name="Caufield P.W."/>
            <person name="Cui Y."/>
            <person name="Zhang H."/>
            <person name="O'Toole P.W."/>
        </authorList>
    </citation>
    <scope>NUCLEOTIDE SEQUENCE [LARGE SCALE GENOMIC DNA]</scope>
    <source>
        <strain evidence="6 7">DSM 13145</strain>
    </source>
</reference>
<gene>
    <name evidence="6" type="ORF">FD27_GL000159</name>
</gene>
<keyword evidence="1" id="KW-0805">Transcription regulation</keyword>
<dbReference type="PATRIC" id="fig|1423746.3.peg.164"/>
<comment type="caution">
    <text evidence="6">The sequence shown here is derived from an EMBL/GenBank/DDBJ whole genome shotgun (WGS) entry which is preliminary data.</text>
</comment>
<evidence type="ECO:0000256" key="4">
    <source>
        <dbReference type="ARBA" id="ARBA00023163"/>
    </source>
</evidence>
<protein>
    <recommendedName>
        <fullName evidence="5">RNA polymerase sigma factor 70 region 4 type 2 domain-containing protein</fullName>
    </recommendedName>
</protein>
<dbReference type="InterPro" id="IPR013324">
    <property type="entry name" value="RNA_pol_sigma_r3/r4-like"/>
</dbReference>
<accession>A0A0R1P762</accession>